<accession>A0ACB6QB51</accession>
<gene>
    <name evidence="1" type="ORF">BDR25DRAFT_361770</name>
</gene>
<sequence length="261" mass="29852">MCLIRSYFSRKSAPPVIRYDSYLSYVSTAHVTVTGRILRLVVRTVGNPACFQVPGHTFHRSWYSLIATFPLLHFRRSGSSLFSRLKSLARFAPVSYLSRYIFCQHTKWRVDSERRSNDQICDWTPQPPPPRQLTSSWPRHSSCQANDGSSTRSPEDRSAAPIYQDFDDKKQTQVLLAPWVPASRFSKCLRSFWRLQLEPVYLQHWRDQIGIMQNCSAPRQSGSPHSKWSLGSSTIRFAGAMSGFLLKHLASPVLVSSIEEI</sequence>
<organism evidence="1 2">
    <name type="scientific">Lindgomyces ingoldianus</name>
    <dbReference type="NCBI Taxonomy" id="673940"/>
    <lineage>
        <taxon>Eukaryota</taxon>
        <taxon>Fungi</taxon>
        <taxon>Dikarya</taxon>
        <taxon>Ascomycota</taxon>
        <taxon>Pezizomycotina</taxon>
        <taxon>Dothideomycetes</taxon>
        <taxon>Pleosporomycetidae</taxon>
        <taxon>Pleosporales</taxon>
        <taxon>Lindgomycetaceae</taxon>
        <taxon>Lindgomyces</taxon>
    </lineage>
</organism>
<evidence type="ECO:0000313" key="2">
    <source>
        <dbReference type="Proteomes" id="UP000799755"/>
    </source>
</evidence>
<dbReference type="EMBL" id="MU003538">
    <property type="protein sequence ID" value="KAF2464264.1"/>
    <property type="molecule type" value="Genomic_DNA"/>
</dbReference>
<comment type="caution">
    <text evidence="1">The sequence shown here is derived from an EMBL/GenBank/DDBJ whole genome shotgun (WGS) entry which is preliminary data.</text>
</comment>
<dbReference type="Proteomes" id="UP000799755">
    <property type="component" value="Unassembled WGS sequence"/>
</dbReference>
<reference evidence="1" key="1">
    <citation type="journal article" date="2020" name="Stud. Mycol.">
        <title>101 Dothideomycetes genomes: a test case for predicting lifestyles and emergence of pathogens.</title>
        <authorList>
            <person name="Haridas S."/>
            <person name="Albert R."/>
            <person name="Binder M."/>
            <person name="Bloem J."/>
            <person name="Labutti K."/>
            <person name="Salamov A."/>
            <person name="Andreopoulos B."/>
            <person name="Baker S."/>
            <person name="Barry K."/>
            <person name="Bills G."/>
            <person name="Bluhm B."/>
            <person name="Cannon C."/>
            <person name="Castanera R."/>
            <person name="Culley D."/>
            <person name="Daum C."/>
            <person name="Ezra D."/>
            <person name="Gonzalez J."/>
            <person name="Henrissat B."/>
            <person name="Kuo A."/>
            <person name="Liang C."/>
            <person name="Lipzen A."/>
            <person name="Lutzoni F."/>
            <person name="Magnuson J."/>
            <person name="Mondo S."/>
            <person name="Nolan M."/>
            <person name="Ohm R."/>
            <person name="Pangilinan J."/>
            <person name="Park H.-J."/>
            <person name="Ramirez L."/>
            <person name="Alfaro M."/>
            <person name="Sun H."/>
            <person name="Tritt A."/>
            <person name="Yoshinaga Y."/>
            <person name="Zwiers L.-H."/>
            <person name="Turgeon B."/>
            <person name="Goodwin S."/>
            <person name="Spatafora J."/>
            <person name="Crous P."/>
            <person name="Grigoriev I."/>
        </authorList>
    </citation>
    <scope>NUCLEOTIDE SEQUENCE</scope>
    <source>
        <strain evidence="1">ATCC 200398</strain>
    </source>
</reference>
<keyword evidence="2" id="KW-1185">Reference proteome</keyword>
<proteinExistence type="predicted"/>
<name>A0ACB6QB51_9PLEO</name>
<protein>
    <submittedName>
        <fullName evidence="1">Uncharacterized protein</fullName>
    </submittedName>
</protein>
<evidence type="ECO:0000313" key="1">
    <source>
        <dbReference type="EMBL" id="KAF2464264.1"/>
    </source>
</evidence>